<dbReference type="PANTHER" id="PTHR36607:SF23">
    <property type="entry name" value="AMINOTRANSFERASE-LIKE PLANT MOBILE DOMAIN-CONTAINING PROTEIN"/>
    <property type="match status" value="1"/>
</dbReference>
<feature type="region of interest" description="Disordered" evidence="2">
    <location>
        <begin position="673"/>
        <end position="711"/>
    </location>
</feature>
<keyword evidence="4" id="KW-1185">Reference proteome</keyword>
<reference evidence="4" key="1">
    <citation type="journal article" date="2013" name="Genome Biol.">
        <title>Reference genomes and transcriptomes of Nicotiana sylvestris and Nicotiana tomentosiformis.</title>
        <authorList>
            <person name="Sierro N."/>
            <person name="Battey J.N."/>
            <person name="Ouadi S."/>
            <person name="Bovet L."/>
            <person name="Goepfert S."/>
            <person name="Bakaher N."/>
            <person name="Peitsch M.C."/>
            <person name="Ivanov N.V."/>
        </authorList>
    </citation>
    <scope>NUCLEOTIDE SEQUENCE [LARGE SCALE GENOMIC DNA]</scope>
</reference>
<dbReference type="Pfam" id="PF10536">
    <property type="entry name" value="PMD"/>
    <property type="match status" value="1"/>
</dbReference>
<dbReference type="AlphaFoldDB" id="A0A1U7X5B5"/>
<sequence>MANFRDYTSPSSKLRYLIIETEDGIEQTKLLVHTSQAGRYAAPWPPLRNSLHVENWTLEHKSISNPLSKMWSLQAPIHRHVNIASTLPNLGSRIIQGEVQIEGEYCHIPGYWEWAKDVLGGSQQTLSTTKIYDVVYASLFTYDRNSNILQAFCEAWCPKTNTLLTSAGELSISLWDLHILGGLPIAGSPYEEVVPETRELIGLNKKQVRFIPRSCEYLFAAFHHLKEGTGATQKVSFIKWTSFWYKKALIYKPAPLQNEKKSARLKSTHNPNGVIPETTRWSSDQETIFSKLRVRSDKKDETYVAAFLSIWLCAFVFPKVENSIRPETFKMASMMAGGRQISLIVPVLASIYHGLNKISRSSQLDQVKVSFPIHYVYGWLAHYFKTHYPLTNVLSVPLMVAYSGEGVARYFDEKDGRKRIHNGEDIVWAPTMLTNSRPYYYVDNDAPQELESNYFMSLRFNYLPLRYGNSFIIKPYSPHRFGRQFGFYQNVPGFLENDISNTSLDEESDFGGFAHYPMEKPFSTNYMSWWEKAHGKFLENNLQALVDNVGLKSTTPLGGEDQGVGKTLTKVKKISTPIPKVVTQPKKRKLKSSKAALKEVVCTSIAIETHPLVLPFNTRVPQDTSQSTNEDQNWKRKRPNPVEIVEVQSVDSPSRTHTACNKELNTIGHPIVSPCDKPQVSDESIGGPTCKVKSSSKASSLPHDESLKRQTPNEITRISPMTNTAVSIFEGKSIVFNRKKEFILGLWEDICNRLSKTRPELLSSYREQIIEIFEDMKKTNILDFSPLEDLLNSLFELAASYDQERSNMADKTSEDEKLELISKAKERLESFKLEASEKVKKVSSSEKKLKRVVKKLQTLQQERENLEGVIEATQKEVEEIQKKISTAETEVSSYDNINLLTVDDSANLEEKKKNLETSCQELINYKFCLD</sequence>
<feature type="domain" description="Aminotransferase-like plant mobile" evidence="3">
    <location>
        <begin position="131"/>
        <end position="500"/>
    </location>
</feature>
<dbReference type="RefSeq" id="XP_009786038.1">
    <property type="nucleotide sequence ID" value="XM_009787736.1"/>
</dbReference>
<evidence type="ECO:0000256" key="2">
    <source>
        <dbReference type="SAM" id="MobiDB-lite"/>
    </source>
</evidence>
<organism evidence="4 5">
    <name type="scientific">Nicotiana sylvestris</name>
    <name type="common">Wood tobacco</name>
    <name type="synonym">South American tobacco</name>
    <dbReference type="NCBI Taxonomy" id="4096"/>
    <lineage>
        <taxon>Eukaryota</taxon>
        <taxon>Viridiplantae</taxon>
        <taxon>Streptophyta</taxon>
        <taxon>Embryophyta</taxon>
        <taxon>Tracheophyta</taxon>
        <taxon>Spermatophyta</taxon>
        <taxon>Magnoliopsida</taxon>
        <taxon>eudicotyledons</taxon>
        <taxon>Gunneridae</taxon>
        <taxon>Pentapetalae</taxon>
        <taxon>asterids</taxon>
        <taxon>lamiids</taxon>
        <taxon>Solanales</taxon>
        <taxon>Solanaceae</taxon>
        <taxon>Nicotianoideae</taxon>
        <taxon>Nicotianeae</taxon>
        <taxon>Nicotiana</taxon>
    </lineage>
</organism>
<evidence type="ECO:0000259" key="3">
    <source>
        <dbReference type="Pfam" id="PF10536"/>
    </source>
</evidence>
<keyword evidence="1" id="KW-0175">Coiled coil</keyword>
<dbReference type="eggNOG" id="ENOG502SB7U">
    <property type="taxonomic scope" value="Eukaryota"/>
</dbReference>
<feature type="compositionally biased region" description="Polar residues" evidence="2">
    <location>
        <begin position="619"/>
        <end position="631"/>
    </location>
</feature>
<dbReference type="OrthoDB" id="1642709at2759"/>
<gene>
    <name evidence="5" type="primary">LOC104234204</name>
</gene>
<accession>A0A1U7X5B5</accession>
<evidence type="ECO:0000313" key="5">
    <source>
        <dbReference type="RefSeq" id="XP_009786038.1"/>
    </source>
</evidence>
<reference evidence="5" key="2">
    <citation type="submission" date="2025-08" db="UniProtKB">
        <authorList>
            <consortium name="RefSeq"/>
        </authorList>
    </citation>
    <scope>IDENTIFICATION</scope>
    <source>
        <tissue evidence="5">Leaf</tissue>
    </source>
</reference>
<dbReference type="InterPro" id="IPR019557">
    <property type="entry name" value="AminoTfrase-like_pln_mobile"/>
</dbReference>
<protein>
    <submittedName>
        <fullName evidence="5">Uncharacterized protein LOC104234204</fullName>
    </submittedName>
</protein>
<dbReference type="PANTHER" id="PTHR36607">
    <property type="entry name" value="1,2-DIHYDROXY-3-KETO-5-METHYLTHIOPENTENE DIOXYGENASE 4"/>
    <property type="match status" value="1"/>
</dbReference>
<feature type="region of interest" description="Disordered" evidence="2">
    <location>
        <begin position="618"/>
        <end position="639"/>
    </location>
</feature>
<name>A0A1U7X5B5_NICSY</name>
<evidence type="ECO:0000313" key="4">
    <source>
        <dbReference type="Proteomes" id="UP000189701"/>
    </source>
</evidence>
<evidence type="ECO:0000256" key="1">
    <source>
        <dbReference type="SAM" id="Coils"/>
    </source>
</evidence>
<feature type="coiled-coil region" evidence="1">
    <location>
        <begin position="821"/>
        <end position="925"/>
    </location>
</feature>
<proteinExistence type="predicted"/>
<dbReference type="Proteomes" id="UP000189701">
    <property type="component" value="Unplaced"/>
</dbReference>